<dbReference type="HOGENOM" id="CLU_051096_5_1_11"/>
<dbReference type="InterPro" id="IPR004408">
    <property type="entry name" value="Biotin_CoA_COase_ligase"/>
</dbReference>
<dbReference type="AlphaFoldDB" id="A0A0H3EEB1"/>
<dbReference type="NCBIfam" id="TIGR00121">
    <property type="entry name" value="birA_ligase"/>
    <property type="match status" value="1"/>
</dbReference>
<keyword evidence="1 3" id="KW-0436">Ligase</keyword>
<organism evidence="3 4">
    <name type="scientific">Bifidobacterium bifidum (strain PRL2010)</name>
    <dbReference type="NCBI Taxonomy" id="702459"/>
    <lineage>
        <taxon>Bacteria</taxon>
        <taxon>Bacillati</taxon>
        <taxon>Actinomycetota</taxon>
        <taxon>Actinomycetes</taxon>
        <taxon>Bifidobacteriales</taxon>
        <taxon>Bifidobacteriaceae</taxon>
        <taxon>Bifidobacterium</taxon>
    </lineage>
</organism>
<dbReference type="KEGG" id="bbp:BBPR_1642"/>
<dbReference type="GO" id="GO:0005737">
    <property type="term" value="C:cytoplasm"/>
    <property type="evidence" value="ECO:0007669"/>
    <property type="project" value="TreeGrafter"/>
</dbReference>
<protein>
    <submittedName>
        <fullName evidence="3">Biotin-(Acetyl-CoA carboxylase) ligase</fullName>
        <ecNumber evidence="3">6.3.4.15</ecNumber>
    </submittedName>
</protein>
<evidence type="ECO:0000313" key="4">
    <source>
        <dbReference type="Proteomes" id="UP000002312"/>
    </source>
</evidence>
<dbReference type="SUPFAM" id="SSF55681">
    <property type="entry name" value="Class II aaRS and biotin synthetases"/>
    <property type="match status" value="1"/>
</dbReference>
<name>A0A0H3EEB1_BIFBP</name>
<dbReference type="InterPro" id="IPR045864">
    <property type="entry name" value="aa-tRNA-synth_II/BPL/LPL"/>
</dbReference>
<dbReference type="PANTHER" id="PTHR12835">
    <property type="entry name" value="BIOTIN PROTEIN LIGASE"/>
    <property type="match status" value="1"/>
</dbReference>
<dbReference type="OrthoDB" id="9807064at2"/>
<sequence>MSETTRGIIPNMPRTTEVADNVIAVAETASTNTLARQMLRDGTMAPPADGGAGVAVVATDVQSAGRGRLERTWVSAPGESMTCSYIATLPAGVIADGSVNGWLTVIAGFAALDALRGALAECGAASEDCGLRLKWPNDLFCQGRKLGGILTEMVPLPGRDDSVALVIGIGINLAIPADRLPTEQSTSLQLHVQGLPDARTLRDMIAAHIVRSLSSRLSGFVADPHAAAERLREETSRVCWTLGRRVEARFTDGSVLTGTATALNADASLSVRDDAGENHVVHTADVGVLPL</sequence>
<dbReference type="EMBL" id="CP001840">
    <property type="protein sequence ID" value="ADP36665.1"/>
    <property type="molecule type" value="Genomic_DNA"/>
</dbReference>
<dbReference type="CDD" id="cd16442">
    <property type="entry name" value="BPL"/>
    <property type="match status" value="1"/>
</dbReference>
<proteinExistence type="predicted"/>
<evidence type="ECO:0000259" key="2">
    <source>
        <dbReference type="Pfam" id="PF03099"/>
    </source>
</evidence>
<dbReference type="Proteomes" id="UP000002312">
    <property type="component" value="Chromosome"/>
</dbReference>
<gene>
    <name evidence="3" type="ordered locus">BBPR_1642</name>
</gene>
<dbReference type="PATRIC" id="fig|702459.3.peg.1698"/>
<dbReference type="GO" id="GO:0004077">
    <property type="term" value="F:biotin--[biotin carboxyl-carrier protein] ligase activity"/>
    <property type="evidence" value="ECO:0007669"/>
    <property type="project" value="UniProtKB-EC"/>
</dbReference>
<dbReference type="InterPro" id="IPR004143">
    <property type="entry name" value="BPL_LPL_catalytic"/>
</dbReference>
<dbReference type="Pfam" id="PF03099">
    <property type="entry name" value="BPL_LplA_LipB"/>
    <property type="match status" value="1"/>
</dbReference>
<evidence type="ECO:0000256" key="1">
    <source>
        <dbReference type="ARBA" id="ARBA00022598"/>
    </source>
</evidence>
<dbReference type="eggNOG" id="COG0340">
    <property type="taxonomic scope" value="Bacteria"/>
</dbReference>
<dbReference type="Gene3D" id="3.30.930.10">
    <property type="entry name" value="Bira Bifunctional Protein, Domain 2"/>
    <property type="match status" value="1"/>
</dbReference>
<accession>A0A0H3EEB1</accession>
<dbReference type="PANTHER" id="PTHR12835:SF5">
    <property type="entry name" value="BIOTIN--PROTEIN LIGASE"/>
    <property type="match status" value="1"/>
</dbReference>
<reference evidence="3 4" key="1">
    <citation type="journal article" date="2010" name="Proc. Natl. Acad. Sci. U.S.A.">
        <title>Genome analysis of Bifidobacterium bifidum PRL2010 reveals metabolic pathways for host-derived glycan foraging.</title>
        <authorList>
            <person name="Turroni F."/>
            <person name="Bottacini F."/>
            <person name="Foroni E."/>
            <person name="Mulder I."/>
            <person name="Kim J.H."/>
            <person name="Zomer A."/>
            <person name="Sanchez B."/>
            <person name="Bidossi A."/>
            <person name="Ferrarini A."/>
            <person name="Giubellini V."/>
            <person name="Delledonne M."/>
            <person name="Henrissat B."/>
            <person name="Coutinho P."/>
            <person name="Oggioni M."/>
            <person name="Fitzgerald G.F."/>
            <person name="Mills D."/>
            <person name="Margolles A."/>
            <person name="Kelly D."/>
            <person name="van Sinderen D."/>
            <person name="Ventura M."/>
        </authorList>
    </citation>
    <scope>NUCLEOTIDE SEQUENCE [LARGE SCALE GENOMIC DNA]</scope>
    <source>
        <strain evidence="3 4">PRL2010</strain>
    </source>
</reference>
<feature type="domain" description="BPL/LPL catalytic" evidence="2">
    <location>
        <begin position="56"/>
        <end position="172"/>
    </location>
</feature>
<dbReference type="EC" id="6.3.4.15" evidence="3"/>
<evidence type="ECO:0000313" key="3">
    <source>
        <dbReference type="EMBL" id="ADP36665.1"/>
    </source>
</evidence>
<dbReference type="Gene3D" id="2.30.30.100">
    <property type="match status" value="1"/>
</dbReference>